<feature type="transmembrane region" description="Helical" evidence="1">
    <location>
        <begin position="148"/>
        <end position="171"/>
    </location>
</feature>
<evidence type="ECO:0000313" key="4">
    <source>
        <dbReference type="Proteomes" id="UP000256964"/>
    </source>
</evidence>
<keyword evidence="1" id="KW-0812">Transmembrane</keyword>
<organism evidence="3 4">
    <name type="scientific">Lentinus brumalis</name>
    <dbReference type="NCBI Taxonomy" id="2498619"/>
    <lineage>
        <taxon>Eukaryota</taxon>
        <taxon>Fungi</taxon>
        <taxon>Dikarya</taxon>
        <taxon>Basidiomycota</taxon>
        <taxon>Agaricomycotina</taxon>
        <taxon>Agaricomycetes</taxon>
        <taxon>Polyporales</taxon>
        <taxon>Polyporaceae</taxon>
        <taxon>Lentinus</taxon>
    </lineage>
</organism>
<evidence type="ECO:0000313" key="3">
    <source>
        <dbReference type="EMBL" id="RDX45098.1"/>
    </source>
</evidence>
<dbReference type="InterPro" id="IPR045338">
    <property type="entry name" value="DUF6535"/>
</dbReference>
<reference evidence="3 4" key="1">
    <citation type="journal article" date="2018" name="Biotechnol. Biofuels">
        <title>Integrative visual omics of the white-rot fungus Polyporus brumalis exposes the biotechnological potential of its oxidative enzymes for delignifying raw plant biomass.</title>
        <authorList>
            <person name="Miyauchi S."/>
            <person name="Rancon A."/>
            <person name="Drula E."/>
            <person name="Hage H."/>
            <person name="Chaduli D."/>
            <person name="Favel A."/>
            <person name="Grisel S."/>
            <person name="Henrissat B."/>
            <person name="Herpoel-Gimbert I."/>
            <person name="Ruiz-Duenas F.J."/>
            <person name="Chevret D."/>
            <person name="Hainaut M."/>
            <person name="Lin J."/>
            <person name="Wang M."/>
            <person name="Pangilinan J."/>
            <person name="Lipzen A."/>
            <person name="Lesage-Meessen L."/>
            <person name="Navarro D."/>
            <person name="Riley R."/>
            <person name="Grigoriev I.V."/>
            <person name="Zhou S."/>
            <person name="Raouche S."/>
            <person name="Rosso M.N."/>
        </authorList>
    </citation>
    <scope>NUCLEOTIDE SEQUENCE [LARGE SCALE GENOMIC DNA]</scope>
    <source>
        <strain evidence="3 4">BRFM 1820</strain>
    </source>
</reference>
<dbReference type="EMBL" id="KZ857441">
    <property type="protein sequence ID" value="RDX45098.1"/>
    <property type="molecule type" value="Genomic_DNA"/>
</dbReference>
<name>A0A371CXU3_9APHY</name>
<feature type="transmembrane region" description="Helical" evidence="1">
    <location>
        <begin position="236"/>
        <end position="260"/>
    </location>
</feature>
<dbReference type="Pfam" id="PF20153">
    <property type="entry name" value="DUF6535"/>
    <property type="match status" value="1"/>
</dbReference>
<evidence type="ECO:0000256" key="1">
    <source>
        <dbReference type="SAM" id="Phobius"/>
    </source>
</evidence>
<dbReference type="STRING" id="139420.A0A371CXU3"/>
<feature type="transmembrane region" description="Helical" evidence="1">
    <location>
        <begin position="74"/>
        <end position="93"/>
    </location>
</feature>
<gene>
    <name evidence="3" type="ORF">OH76DRAFT_1358417</name>
</gene>
<keyword evidence="4" id="KW-1185">Reference proteome</keyword>
<accession>A0A371CXU3</accession>
<dbReference type="OrthoDB" id="3235960at2759"/>
<sequence length="502" mass="56967">MTIQLGVSRLLRYVPFVVHARCSGADLRIQEIRAELSAEFTKEEKEKVWTEAAEAVKTYHEDLVRRWKEEMDTLLVYAGLFSAVLTAFNVQSYQLLQPGFTDSTVALLQEISSQLSSFTVSPHFVNSTRDGSSPGYIKSPFHAPTSAVWLNALWFSSLVFSLASASIALFVKQWLHEATVQGNLHESARLRQYRLNGLLKWRVGTIVMILPILLQLASVLFLAGLVVLLWTLHTTVAAITSSLVAILFTSFLTVTVLPVLKSDCSYRSPASFAIYAVLRYTRNEGLRMIRGICKVIYKWSMQGEALINIYRAQFDRLGMFAYEAYDDMPTWRGRDQNEIYLHHGDLSRTIVTTAYSTTTDTKFLAYMPVIFSDLPPDQVPMCFGDLLSFMKAEWGHWHLPDRLMIEDAITLPLCALYGIRHMLARSDKDTQRWRNNAQVIYRHYFAGKESTEKLAELACKTLCHYAVEDRVVFGGAYATLKVMYDKQGARHTYDTLTHGASL</sequence>
<protein>
    <recommendedName>
        <fullName evidence="2">DUF6535 domain-containing protein</fullName>
    </recommendedName>
</protein>
<evidence type="ECO:0000259" key="2">
    <source>
        <dbReference type="Pfam" id="PF20153"/>
    </source>
</evidence>
<proteinExistence type="predicted"/>
<keyword evidence="1" id="KW-0472">Membrane</keyword>
<feature type="domain" description="DUF6535" evidence="2">
    <location>
        <begin position="49"/>
        <end position="231"/>
    </location>
</feature>
<dbReference type="AlphaFoldDB" id="A0A371CXU3"/>
<keyword evidence="1" id="KW-1133">Transmembrane helix</keyword>
<feature type="transmembrane region" description="Helical" evidence="1">
    <location>
        <begin position="203"/>
        <end position="230"/>
    </location>
</feature>
<dbReference type="Proteomes" id="UP000256964">
    <property type="component" value="Unassembled WGS sequence"/>
</dbReference>